<dbReference type="STRING" id="1032488.HMPREF9371_1267"/>
<keyword evidence="1" id="KW-1133">Transmembrane helix</keyword>
<evidence type="ECO:0000256" key="1">
    <source>
        <dbReference type="SAM" id="Phobius"/>
    </source>
</evidence>
<reference evidence="2 3" key="1">
    <citation type="submission" date="2011-05" db="EMBL/GenBank/DDBJ databases">
        <authorList>
            <person name="Muzny D."/>
            <person name="Qin X."/>
            <person name="Deng J."/>
            <person name="Jiang H."/>
            <person name="Liu Y."/>
            <person name="Qu J."/>
            <person name="Song X.-Z."/>
            <person name="Zhang L."/>
            <person name="Thornton R."/>
            <person name="Coyle M."/>
            <person name="Francisco L."/>
            <person name="Jackson L."/>
            <person name="Javaid M."/>
            <person name="Korchina V."/>
            <person name="Kovar C."/>
            <person name="Mata R."/>
            <person name="Mathew T."/>
            <person name="Ngo R."/>
            <person name="Nguyen L."/>
            <person name="Nguyen N."/>
            <person name="Okwuonu G."/>
            <person name="Ongeri F."/>
            <person name="Pham C."/>
            <person name="Simmons D."/>
            <person name="Wilczek-Boney K."/>
            <person name="Hale W."/>
            <person name="Jakkamsetti A."/>
            <person name="Pham P."/>
            <person name="Ruth R."/>
            <person name="San Lucas F."/>
            <person name="Warren J."/>
            <person name="Zhang J."/>
            <person name="Zhao Z."/>
            <person name="Zhou C."/>
            <person name="Zhu D."/>
            <person name="Lee S."/>
            <person name="Bess C."/>
            <person name="Blankenburg K."/>
            <person name="Forbes L."/>
            <person name="Fu Q."/>
            <person name="Gubbala S."/>
            <person name="Hirani K."/>
            <person name="Jayaseelan J.C."/>
            <person name="Lara F."/>
            <person name="Munidasa M."/>
            <person name="Palculict T."/>
            <person name="Patil S."/>
            <person name="Pu L.-L."/>
            <person name="Saada N."/>
            <person name="Tang L."/>
            <person name="Weissenberger G."/>
            <person name="Zhu Y."/>
            <person name="Hemphill L."/>
            <person name="Shang Y."/>
            <person name="Youmans B."/>
            <person name="Ayvaz T."/>
            <person name="Ross M."/>
            <person name="Santibanez J."/>
            <person name="Aqrawi P."/>
            <person name="Gross S."/>
            <person name="Joshi V."/>
            <person name="Fowler G."/>
            <person name="Nazareth L."/>
            <person name="Reid J."/>
            <person name="Worley K."/>
            <person name="Petrosino J."/>
            <person name="Highlander S."/>
            <person name="Gibbs R."/>
        </authorList>
    </citation>
    <scope>NUCLEOTIDE SEQUENCE [LARGE SCALE GENOMIC DNA]</scope>
    <source>
        <strain evidence="2 3">871</strain>
    </source>
</reference>
<protein>
    <submittedName>
        <fullName evidence="2">Uncharacterized protein</fullName>
    </submittedName>
</protein>
<organism evidence="2 3">
    <name type="scientific">Neisseria shayeganii 871</name>
    <dbReference type="NCBI Taxonomy" id="1032488"/>
    <lineage>
        <taxon>Bacteria</taxon>
        <taxon>Pseudomonadati</taxon>
        <taxon>Pseudomonadota</taxon>
        <taxon>Betaproteobacteria</taxon>
        <taxon>Neisseriales</taxon>
        <taxon>Neisseriaceae</taxon>
        <taxon>Neisseria</taxon>
    </lineage>
</organism>
<keyword evidence="3" id="KW-1185">Reference proteome</keyword>
<evidence type="ECO:0000313" key="3">
    <source>
        <dbReference type="Proteomes" id="UP000003019"/>
    </source>
</evidence>
<sequence length="52" mass="5744">MVMDVAAVLPVCSGAAGLVNVKTWRQEGSDNCLAEFLEFFLICLFFLVLKFS</sequence>
<dbReference type="Proteomes" id="UP000003019">
    <property type="component" value="Unassembled WGS sequence"/>
</dbReference>
<comment type="caution">
    <text evidence="2">The sequence shown here is derived from an EMBL/GenBank/DDBJ whole genome shotgun (WGS) entry which is preliminary data.</text>
</comment>
<evidence type="ECO:0000313" key="2">
    <source>
        <dbReference type="EMBL" id="EGY52528.1"/>
    </source>
</evidence>
<keyword evidence="1" id="KW-0472">Membrane</keyword>
<accession>G4CI28</accession>
<name>G4CI28_9NEIS</name>
<proteinExistence type="predicted"/>
<dbReference type="HOGENOM" id="CLU_3082234_0_0_4"/>
<gene>
    <name evidence="2" type="ORF">HMPREF9371_1267</name>
</gene>
<dbReference type="AlphaFoldDB" id="G4CI28"/>
<keyword evidence="1" id="KW-0812">Transmembrane</keyword>
<dbReference type="EMBL" id="AGAY01000047">
    <property type="protein sequence ID" value="EGY52528.1"/>
    <property type="molecule type" value="Genomic_DNA"/>
</dbReference>
<feature type="transmembrane region" description="Helical" evidence="1">
    <location>
        <begin position="33"/>
        <end position="51"/>
    </location>
</feature>